<dbReference type="InterPro" id="IPR017871">
    <property type="entry name" value="ABC_transporter-like_CS"/>
</dbReference>
<feature type="domain" description="ABC transporter" evidence="5">
    <location>
        <begin position="5"/>
        <end position="235"/>
    </location>
</feature>
<dbReference type="GO" id="GO:0005524">
    <property type="term" value="F:ATP binding"/>
    <property type="evidence" value="ECO:0007669"/>
    <property type="project" value="UniProtKB-KW"/>
</dbReference>
<dbReference type="Pfam" id="PF17912">
    <property type="entry name" value="OB_MalK"/>
    <property type="match status" value="1"/>
</dbReference>
<dbReference type="Gene3D" id="2.40.50.100">
    <property type="match status" value="1"/>
</dbReference>
<dbReference type="Gene3D" id="2.40.50.140">
    <property type="entry name" value="Nucleic acid-binding proteins"/>
    <property type="match status" value="1"/>
</dbReference>
<dbReference type="PANTHER" id="PTHR43875">
    <property type="entry name" value="MALTODEXTRIN IMPORT ATP-BINDING PROTEIN MSMX"/>
    <property type="match status" value="1"/>
</dbReference>
<dbReference type="InterPro" id="IPR008995">
    <property type="entry name" value="Mo/tungstate-bd_C_term_dom"/>
</dbReference>
<dbReference type="InterPro" id="IPR012340">
    <property type="entry name" value="NA-bd_OB-fold"/>
</dbReference>
<dbReference type="InterPro" id="IPR027417">
    <property type="entry name" value="P-loop_NTPase"/>
</dbReference>
<comment type="caution">
    <text evidence="6">The sequence shown here is derived from an EMBL/GenBank/DDBJ whole genome shotgun (WGS) entry which is preliminary data.</text>
</comment>
<evidence type="ECO:0000256" key="3">
    <source>
        <dbReference type="ARBA" id="ARBA00022741"/>
    </source>
</evidence>
<dbReference type="Proteomes" id="UP001300261">
    <property type="component" value="Unassembled WGS sequence"/>
</dbReference>
<dbReference type="SMART" id="SM00382">
    <property type="entry name" value="AAA"/>
    <property type="match status" value="1"/>
</dbReference>
<evidence type="ECO:0000313" key="6">
    <source>
        <dbReference type="EMBL" id="MCX2725630.1"/>
    </source>
</evidence>
<dbReference type="InterPro" id="IPR047641">
    <property type="entry name" value="ABC_transpr_MalK/UgpC-like"/>
</dbReference>
<evidence type="ECO:0000256" key="4">
    <source>
        <dbReference type="ARBA" id="ARBA00022840"/>
    </source>
</evidence>
<sequence>MSLQIELENIQKYYGAYHALRDVNLEIPKGQFVALVGPSGCGKSTLLRTIAGLERISGGTMRIAGDVVNGKAPRERDLAMVFQSYALYPHMTVRRNLTYSMRLKRRPKAEIDKAVEEIARITGLDGLLDRYPRELSGGQRQRVAMGRAIIREPKAFLFDEPLSNLDAALRVHMRSEIRQLHNRLGATSVYVTHDQIEAMTMADQVVVMRSGVIEQKGAPLELYDRPVNRFVAGFIGSPAMNFVEGVIAEDGGSVVLDLEGQPVVSFNGRRPAGEKVTAGLRPEHLVVGEADGANGFSLPVALIERTGSVSYVLTATDPGLLVSAPHRMDNGVRSIPVSIDPAHVHLFDREEGMALLTGGLVRMPTPARRASRVVGTQMS</sequence>
<dbReference type="InterPro" id="IPR003593">
    <property type="entry name" value="AAA+_ATPase"/>
</dbReference>
<dbReference type="NCBIfam" id="NF008653">
    <property type="entry name" value="PRK11650.1"/>
    <property type="match status" value="1"/>
</dbReference>
<evidence type="ECO:0000313" key="7">
    <source>
        <dbReference type="Proteomes" id="UP001300261"/>
    </source>
</evidence>
<dbReference type="CDD" id="cd03301">
    <property type="entry name" value="ABC_MalK_N"/>
    <property type="match status" value="1"/>
</dbReference>
<protein>
    <submittedName>
        <fullName evidence="6">Sn-glycerol-3-phosphate ABC transporter ATP-binding protein UgpC</fullName>
    </submittedName>
</protein>
<keyword evidence="4 6" id="KW-0067">ATP-binding</keyword>
<keyword evidence="7" id="KW-1185">Reference proteome</keyword>
<evidence type="ECO:0000256" key="1">
    <source>
        <dbReference type="ARBA" id="ARBA00005417"/>
    </source>
</evidence>
<comment type="similarity">
    <text evidence="1">Belongs to the ABC transporter superfamily.</text>
</comment>
<dbReference type="PROSITE" id="PS50893">
    <property type="entry name" value="ABC_TRANSPORTER_2"/>
    <property type="match status" value="1"/>
</dbReference>
<dbReference type="RefSeq" id="WP_265966706.1">
    <property type="nucleotide sequence ID" value="NZ_JAPEVI010000003.1"/>
</dbReference>
<dbReference type="InterPro" id="IPR003439">
    <property type="entry name" value="ABC_transporter-like_ATP-bd"/>
</dbReference>
<name>A0ABT3R9B3_9HYPH</name>
<accession>A0ABT3R9B3</accession>
<dbReference type="Gene3D" id="3.40.50.300">
    <property type="entry name" value="P-loop containing nucleotide triphosphate hydrolases"/>
    <property type="match status" value="1"/>
</dbReference>
<evidence type="ECO:0000256" key="2">
    <source>
        <dbReference type="ARBA" id="ARBA00022448"/>
    </source>
</evidence>
<dbReference type="InterPro" id="IPR015855">
    <property type="entry name" value="ABC_transpr_MalK-like"/>
</dbReference>
<proteinExistence type="inferred from homology"/>
<dbReference type="SUPFAM" id="SSF52540">
    <property type="entry name" value="P-loop containing nucleoside triphosphate hydrolases"/>
    <property type="match status" value="1"/>
</dbReference>
<dbReference type="SUPFAM" id="SSF50331">
    <property type="entry name" value="MOP-like"/>
    <property type="match status" value="1"/>
</dbReference>
<keyword evidence="3" id="KW-0547">Nucleotide-binding</keyword>
<dbReference type="InterPro" id="IPR040582">
    <property type="entry name" value="OB_MalK-like"/>
</dbReference>
<dbReference type="EMBL" id="JAPEVI010000003">
    <property type="protein sequence ID" value="MCX2725630.1"/>
    <property type="molecule type" value="Genomic_DNA"/>
</dbReference>
<keyword evidence="2" id="KW-0813">Transport</keyword>
<gene>
    <name evidence="6" type="primary">ugpC</name>
    <name evidence="6" type="ORF">ON753_25270</name>
</gene>
<reference evidence="6 7" key="1">
    <citation type="journal article" date="2016" name="Int. J. Syst. Evol. Microbiol.">
        <title>Labrenzia salina sp. nov., isolated from the rhizosphere of the halophyte Arthrocnemum macrostachyum.</title>
        <authorList>
            <person name="Camacho M."/>
            <person name="Redondo-Gomez S."/>
            <person name="Rodriguez-Llorente I."/>
            <person name="Rohde M."/>
            <person name="Sproer C."/>
            <person name="Schumann P."/>
            <person name="Klenk H.P."/>
            <person name="Montero-Calasanz M.D.C."/>
        </authorList>
    </citation>
    <scope>NUCLEOTIDE SEQUENCE [LARGE SCALE GENOMIC DNA]</scope>
    <source>
        <strain evidence="6 7">DSM 29163</strain>
    </source>
</reference>
<evidence type="ECO:0000259" key="5">
    <source>
        <dbReference type="PROSITE" id="PS50893"/>
    </source>
</evidence>
<dbReference type="PROSITE" id="PS00211">
    <property type="entry name" value="ABC_TRANSPORTER_1"/>
    <property type="match status" value="1"/>
</dbReference>
<dbReference type="Pfam" id="PF00005">
    <property type="entry name" value="ABC_tran"/>
    <property type="match status" value="1"/>
</dbReference>
<dbReference type="PANTHER" id="PTHR43875:SF1">
    <property type="entry name" value="OSMOPROTECTIVE COMPOUNDS UPTAKE ATP-BINDING PROTEIN GGTA"/>
    <property type="match status" value="1"/>
</dbReference>
<organism evidence="6 7">
    <name type="scientific">Roseibium salinum</name>
    <dbReference type="NCBI Taxonomy" id="1604349"/>
    <lineage>
        <taxon>Bacteria</taxon>
        <taxon>Pseudomonadati</taxon>
        <taxon>Pseudomonadota</taxon>
        <taxon>Alphaproteobacteria</taxon>
        <taxon>Hyphomicrobiales</taxon>
        <taxon>Stappiaceae</taxon>
        <taxon>Roseibium</taxon>
    </lineage>
</organism>